<dbReference type="Proteomes" id="UP001283361">
    <property type="component" value="Unassembled WGS sequence"/>
</dbReference>
<evidence type="ECO:0000313" key="2">
    <source>
        <dbReference type="Proteomes" id="UP001283361"/>
    </source>
</evidence>
<dbReference type="EMBL" id="JAWDGP010006383">
    <property type="protein sequence ID" value="KAK3741986.1"/>
    <property type="molecule type" value="Genomic_DNA"/>
</dbReference>
<proteinExistence type="predicted"/>
<protein>
    <submittedName>
        <fullName evidence="1">Uncharacterized protein</fullName>
    </submittedName>
</protein>
<keyword evidence="2" id="KW-1185">Reference proteome</keyword>
<accession>A0AAE0YDI3</accession>
<sequence>MVGNRKLPTKTSPTDGYVDLRSVTVIGSPCVLKPDHGDCLHYLPPIGQSAYNEKHQGFVVASAHANTLTTDRLTQVRNRRSKDLIQQ</sequence>
<reference evidence="1" key="1">
    <citation type="journal article" date="2023" name="G3 (Bethesda)">
        <title>A reference genome for the long-term kleptoplast-retaining sea slug Elysia crispata morphotype clarki.</title>
        <authorList>
            <person name="Eastman K.E."/>
            <person name="Pendleton A.L."/>
            <person name="Shaikh M.A."/>
            <person name="Suttiyut T."/>
            <person name="Ogas R."/>
            <person name="Tomko P."/>
            <person name="Gavelis G."/>
            <person name="Widhalm J.R."/>
            <person name="Wisecaver J.H."/>
        </authorList>
    </citation>
    <scope>NUCLEOTIDE SEQUENCE</scope>
    <source>
        <strain evidence="1">ECLA1</strain>
    </source>
</reference>
<organism evidence="1 2">
    <name type="scientific">Elysia crispata</name>
    <name type="common">lettuce slug</name>
    <dbReference type="NCBI Taxonomy" id="231223"/>
    <lineage>
        <taxon>Eukaryota</taxon>
        <taxon>Metazoa</taxon>
        <taxon>Spiralia</taxon>
        <taxon>Lophotrochozoa</taxon>
        <taxon>Mollusca</taxon>
        <taxon>Gastropoda</taxon>
        <taxon>Heterobranchia</taxon>
        <taxon>Euthyneura</taxon>
        <taxon>Panpulmonata</taxon>
        <taxon>Sacoglossa</taxon>
        <taxon>Placobranchoidea</taxon>
        <taxon>Plakobranchidae</taxon>
        <taxon>Elysia</taxon>
    </lineage>
</organism>
<comment type="caution">
    <text evidence="1">The sequence shown here is derived from an EMBL/GenBank/DDBJ whole genome shotgun (WGS) entry which is preliminary data.</text>
</comment>
<name>A0AAE0YDI3_9GAST</name>
<evidence type="ECO:0000313" key="1">
    <source>
        <dbReference type="EMBL" id="KAK3741986.1"/>
    </source>
</evidence>
<dbReference type="AlphaFoldDB" id="A0AAE0YDI3"/>
<gene>
    <name evidence="1" type="ORF">RRG08_024732</name>
</gene>